<dbReference type="InterPro" id="IPR035966">
    <property type="entry name" value="PKF_sf"/>
</dbReference>
<feature type="binding site" evidence="9">
    <location>
        <position position="277"/>
    </location>
    <ligand>
        <name>substrate</name>
        <note>ligand shared between dimeric partners</note>
    </ligand>
</feature>
<dbReference type="InterPro" id="IPR000023">
    <property type="entry name" value="Phosphofructokinase_dom"/>
</dbReference>
<comment type="function">
    <text evidence="9">Catalyzes the phosphorylation of D-fructose 6-phosphate to fructose 1,6-bisphosphate by ATP, the first committing step of glycolysis.</text>
</comment>
<evidence type="ECO:0000256" key="4">
    <source>
        <dbReference type="ARBA" id="ARBA00022679"/>
    </source>
</evidence>
<dbReference type="NCBIfam" id="NF010674">
    <property type="entry name" value="PRK14071.1"/>
    <property type="match status" value="1"/>
</dbReference>
<comment type="similarity">
    <text evidence="9">Belongs to the phosphofructokinase type A (PFKA) family. Mixed-substrate PFK group III subfamily.</text>
</comment>
<accession>A0ABX1LWX7</accession>
<evidence type="ECO:0000313" key="12">
    <source>
        <dbReference type="Proteomes" id="UP000738376"/>
    </source>
</evidence>
<feature type="site" description="Important for substrate specificity; cannot use PPi as phosphoryl donor" evidence="9">
    <location>
        <position position="117"/>
    </location>
</feature>
<dbReference type="NCBIfam" id="NF002872">
    <property type="entry name" value="PRK03202.1"/>
    <property type="match status" value="1"/>
</dbReference>
<keyword evidence="8 9" id="KW-0324">Glycolysis</keyword>
<comment type="caution">
    <text evidence="11">The sequence shown here is derived from an EMBL/GenBank/DDBJ whole genome shotgun (WGS) entry which is preliminary data.</text>
</comment>
<dbReference type="PIRSF" id="PIRSF000532">
    <property type="entry name" value="ATP_PFK_prok"/>
    <property type="match status" value="1"/>
</dbReference>
<evidence type="ECO:0000313" key="11">
    <source>
        <dbReference type="EMBL" id="NMF59294.1"/>
    </source>
</evidence>
<comment type="subunit">
    <text evidence="9">Homodimer or homotetramer.</text>
</comment>
<comment type="caution">
    <text evidence="9">Lacks conserved residue(s) required for the propagation of feature annotation.</text>
</comment>
<evidence type="ECO:0000256" key="1">
    <source>
        <dbReference type="ARBA" id="ARBA00001946"/>
    </source>
</evidence>
<proteinExistence type="inferred from homology"/>
<feature type="binding site" evidence="9">
    <location>
        <begin position="78"/>
        <end position="79"/>
    </location>
    <ligand>
        <name>ATP</name>
        <dbReference type="ChEBI" id="CHEBI:30616"/>
    </ligand>
</feature>
<dbReference type="Gene3D" id="3.40.50.460">
    <property type="entry name" value="Phosphofructokinase domain"/>
    <property type="match status" value="1"/>
</dbReference>
<evidence type="ECO:0000256" key="2">
    <source>
        <dbReference type="ARBA" id="ARBA00004679"/>
    </source>
</evidence>
<evidence type="ECO:0000256" key="9">
    <source>
        <dbReference type="HAMAP-Rule" id="MF_01976"/>
    </source>
</evidence>
<name>A0ABX1LWX7_9CYAN</name>
<feature type="binding site" description="in other chain" evidence="9">
    <location>
        <begin position="139"/>
        <end position="141"/>
    </location>
    <ligand>
        <name>substrate</name>
        <note>ligand shared between dimeric partners</note>
    </ligand>
</feature>
<evidence type="ECO:0000256" key="5">
    <source>
        <dbReference type="ARBA" id="ARBA00022723"/>
    </source>
</evidence>
<keyword evidence="5 9" id="KW-0479">Metal-binding</keyword>
<dbReference type="EC" id="2.7.1.11" evidence="9"/>
<feature type="domain" description="Phosphofructokinase" evidence="10">
    <location>
        <begin position="6"/>
        <end position="309"/>
    </location>
</feature>
<keyword evidence="9" id="KW-0067">ATP-binding</keyword>
<feature type="binding site" description="in other chain" evidence="9">
    <location>
        <begin position="183"/>
        <end position="185"/>
    </location>
    <ligand>
        <name>substrate</name>
        <note>ligand shared between dimeric partners</note>
    </ligand>
</feature>
<protein>
    <recommendedName>
        <fullName evidence="9">ATP-dependent 6-phosphofructokinase</fullName>
        <shortName evidence="9">ATP-PFK</shortName>
        <shortName evidence="9">Phosphofructokinase</shortName>
        <ecNumber evidence="9">2.7.1.11</ecNumber>
    </recommendedName>
    <alternativeName>
        <fullName evidence="9">Phosphohexokinase</fullName>
    </alternativeName>
</protein>
<evidence type="ECO:0000256" key="6">
    <source>
        <dbReference type="ARBA" id="ARBA00022777"/>
    </source>
</evidence>
<comment type="pathway">
    <text evidence="2 9">Carbohydrate degradation; glycolysis; D-glyceraldehyde 3-phosphate and glycerone phosphate from D-glucose: step 3/4.</text>
</comment>
<feature type="binding site" description="in other chain" evidence="9">
    <location>
        <position position="236"/>
    </location>
    <ligand>
        <name>substrate</name>
        <note>ligand shared between dimeric partners</note>
    </ligand>
</feature>
<organism evidence="11 12">
    <name type="scientific">Pseudanabaena yagii GIHE-NHR1</name>
    <dbReference type="NCBI Taxonomy" id="2722753"/>
    <lineage>
        <taxon>Bacteria</taxon>
        <taxon>Bacillati</taxon>
        <taxon>Cyanobacteriota</taxon>
        <taxon>Cyanophyceae</taxon>
        <taxon>Pseudanabaenales</taxon>
        <taxon>Pseudanabaenaceae</taxon>
        <taxon>Pseudanabaena</taxon>
        <taxon>Pseudanabaena yagii</taxon>
    </lineage>
</organism>
<keyword evidence="3 9" id="KW-0963">Cytoplasm</keyword>
<reference evidence="11 12" key="1">
    <citation type="submission" date="2020-03" db="EMBL/GenBank/DDBJ databases">
        <title>Draft Genome Sequence of 2-Methylisoborneol Producing Pseudanabaena yagii Strain GIHE-NHR1 Isolated from North Han River in South Korea.</title>
        <authorList>
            <person name="Jeong J."/>
        </authorList>
    </citation>
    <scope>NUCLEOTIDE SEQUENCE [LARGE SCALE GENOMIC DNA]</scope>
    <source>
        <strain evidence="11 12">GIHE-NHR1</strain>
    </source>
</reference>
<gene>
    <name evidence="9" type="primary">pfkA</name>
    <name evidence="11" type="ORF">HC246_15030</name>
</gene>
<comment type="catalytic activity">
    <reaction evidence="9">
        <text>beta-D-fructose 6-phosphate + ATP = beta-D-fructose 1,6-bisphosphate + ADP + H(+)</text>
        <dbReference type="Rhea" id="RHEA:16109"/>
        <dbReference type="ChEBI" id="CHEBI:15378"/>
        <dbReference type="ChEBI" id="CHEBI:30616"/>
        <dbReference type="ChEBI" id="CHEBI:32966"/>
        <dbReference type="ChEBI" id="CHEBI:57634"/>
        <dbReference type="ChEBI" id="CHEBI:456216"/>
        <dbReference type="EC" id="2.7.1.11"/>
    </reaction>
</comment>
<dbReference type="Pfam" id="PF00365">
    <property type="entry name" value="PFK"/>
    <property type="match status" value="1"/>
</dbReference>
<dbReference type="Proteomes" id="UP000738376">
    <property type="component" value="Unassembled WGS sequence"/>
</dbReference>
<dbReference type="SUPFAM" id="SSF53784">
    <property type="entry name" value="Phosphofructokinase"/>
    <property type="match status" value="1"/>
</dbReference>
<dbReference type="Gene3D" id="3.40.50.450">
    <property type="match status" value="1"/>
</dbReference>
<evidence type="ECO:0000256" key="8">
    <source>
        <dbReference type="ARBA" id="ARBA00023152"/>
    </source>
</evidence>
<evidence type="ECO:0000256" key="7">
    <source>
        <dbReference type="ARBA" id="ARBA00022842"/>
    </source>
</evidence>
<sequence>MTKPKRVGILTSGGDCGGLNAVIRAVVRRARDYDIEIYGIKGATQGLLNRPVEAELLDMKRVSGILRYGGTILGTVNKGNPFSYPMPDGTLVDRSEEVIDGYHKLGLDALIGIGGDGSLAILRRLAQQGNMNLVAVPKTIDNDLGATENSIGFNTAVSVAVEALDRLTYTAISHSRVMILEVMGRDAGHIAVSAGIAGGAHVVLIPEIPYDLDEVCDRLMNRALRGFPFSTMVVAEAVKTPTGEPVKYTNSLGQTLYGGIGQYLGDQISTRTGLESRVTILGHVQRGSTPSPLDRILGAAFGVAAVDLIAEKKYDRMVAWVNREVIDVPIADAIAKYSAVDVHGTLVRTAVGLGTYVGEIEQLL</sequence>
<dbReference type="InterPro" id="IPR022953">
    <property type="entry name" value="ATP_PFK"/>
</dbReference>
<keyword evidence="4 9" id="KW-0808">Transferase</keyword>
<dbReference type="InterPro" id="IPR012829">
    <property type="entry name" value="Phosphofructokinase_III"/>
</dbReference>
<evidence type="ECO:0000256" key="3">
    <source>
        <dbReference type="ARBA" id="ARBA00022490"/>
    </source>
</evidence>
<dbReference type="PANTHER" id="PTHR13697:SF52">
    <property type="entry name" value="ATP-DEPENDENT 6-PHOSPHOFRUCTOKINASE 3"/>
    <property type="match status" value="1"/>
</dbReference>
<dbReference type="InterPro" id="IPR012003">
    <property type="entry name" value="ATP_PFK_prok-type"/>
</dbReference>
<feature type="binding site" evidence="9">
    <location>
        <position position="14"/>
    </location>
    <ligand>
        <name>ATP</name>
        <dbReference type="ChEBI" id="CHEBI:30616"/>
    </ligand>
</feature>
<feature type="binding site" description="in other chain" evidence="9">
    <location>
        <begin position="283"/>
        <end position="286"/>
    </location>
    <ligand>
        <name>substrate</name>
        <note>ligand shared between dimeric partners</note>
    </ligand>
</feature>
<keyword evidence="7 9" id="KW-0460">Magnesium</keyword>
<feature type="binding site" evidence="9">
    <location>
        <begin position="115"/>
        <end position="118"/>
    </location>
    <ligand>
        <name>ATP</name>
        <dbReference type="ChEBI" id="CHEBI:30616"/>
    </ligand>
</feature>
<dbReference type="PANTHER" id="PTHR13697">
    <property type="entry name" value="PHOSPHOFRUCTOKINASE"/>
    <property type="match status" value="1"/>
</dbReference>
<comment type="cofactor">
    <cofactor evidence="1 9">
        <name>Mg(2+)</name>
        <dbReference type="ChEBI" id="CHEBI:18420"/>
    </cofactor>
</comment>
<feature type="binding site" evidence="9">
    <location>
        <position position="116"/>
    </location>
    <ligand>
        <name>Mg(2+)</name>
        <dbReference type="ChEBI" id="CHEBI:18420"/>
        <note>catalytic</note>
    </ligand>
</feature>
<dbReference type="RefSeq" id="WP_169364090.1">
    <property type="nucleotide sequence ID" value="NZ_JAAVJL010000001.1"/>
</dbReference>
<keyword evidence="6 9" id="KW-0418">Kinase</keyword>
<dbReference type="PRINTS" id="PR00476">
    <property type="entry name" value="PHFRCTKINASE"/>
</dbReference>
<comment type="subcellular location">
    <subcellularLocation>
        <location evidence="9">Cytoplasm</location>
    </subcellularLocation>
</comment>
<keyword evidence="12" id="KW-1185">Reference proteome</keyword>
<dbReference type="EMBL" id="JAAVJL010000001">
    <property type="protein sequence ID" value="NMF59294.1"/>
    <property type="molecule type" value="Genomic_DNA"/>
</dbReference>
<dbReference type="HAMAP" id="MF_01976">
    <property type="entry name" value="Phosphofructokinase_III"/>
    <property type="match status" value="1"/>
</dbReference>
<keyword evidence="9" id="KW-0547">Nucleotide-binding</keyword>
<feature type="binding site" evidence="9">
    <location>
        <position position="176"/>
    </location>
    <ligand>
        <name>substrate</name>
        <note>ligand shared between dimeric partners</note>
    </ligand>
</feature>
<evidence type="ECO:0000259" key="10">
    <source>
        <dbReference type="Pfam" id="PF00365"/>
    </source>
</evidence>
<feature type="active site" description="Proton acceptor" evidence="9">
    <location>
        <position position="141"/>
    </location>
</feature>